<protein>
    <recommendedName>
        <fullName evidence="2">Opioid growth factor receptor (OGFr) conserved domain-containing protein</fullName>
    </recommendedName>
</protein>
<dbReference type="PANTHER" id="PTHR14015">
    <property type="entry name" value="OPIOID GROWTH FACTOR RECEPTOR OGFR ZETA-TYPE OPIOID RECEPTOR"/>
    <property type="match status" value="1"/>
</dbReference>
<proteinExistence type="inferred from homology"/>
<dbReference type="GO" id="GO:0140625">
    <property type="term" value="F:opioid growth factor receptor activity"/>
    <property type="evidence" value="ECO:0007669"/>
    <property type="project" value="InterPro"/>
</dbReference>
<evidence type="ECO:0000256" key="1">
    <source>
        <dbReference type="ARBA" id="ARBA00010365"/>
    </source>
</evidence>
<sequence length="283" mass="33725">MIVGTPVPLKGGDYDFHGNRKQRKTKDQTPCETMLHRNPRSTAARNLQVDRDRYPQDQVRIRQLYSSPTLLDCCGGYNHEKNFSYSSDKTLNLTPNLDFYRNKQPFKPNGVYIDELLTYWKFDYERLERNHSYIQWLFPLKEPGRNSSAKPLTMDEIQIMKHDPEVRRRFYSAYKLMLNFYGITLLDSITGRVGRTGNWRERFQNLNMNSHNNLRITRILKCLGLMGFEHFQIPLVRFFLEETLLDKYLPNVKQSVLDHFIFTVKDKKELTELKYLISRYQSM</sequence>
<dbReference type="PANTHER" id="PTHR14015:SF2">
    <property type="entry name" value="OPIOID GROWTH FACTOR RECEPTOR (OGFR) CONSERVED DOMAIN-CONTAINING PROTEIN"/>
    <property type="match status" value="1"/>
</dbReference>
<dbReference type="Proteomes" id="UP000824782">
    <property type="component" value="Unassembled WGS sequence"/>
</dbReference>
<accession>A0AAV7B386</accession>
<dbReference type="GO" id="GO:0016020">
    <property type="term" value="C:membrane"/>
    <property type="evidence" value="ECO:0007669"/>
    <property type="project" value="InterPro"/>
</dbReference>
<dbReference type="InterPro" id="IPR006757">
    <property type="entry name" value="OGF_rcpt"/>
</dbReference>
<comment type="caution">
    <text evidence="3">The sequence shown here is derived from an EMBL/GenBank/DDBJ whole genome shotgun (WGS) entry which is preliminary data.</text>
</comment>
<name>A0AAV7B386_ENGPU</name>
<evidence type="ECO:0000313" key="4">
    <source>
        <dbReference type="Proteomes" id="UP000824782"/>
    </source>
</evidence>
<comment type="similarity">
    <text evidence="1">Belongs to the opioid growth factor receptor family.</text>
</comment>
<evidence type="ECO:0000313" key="3">
    <source>
        <dbReference type="EMBL" id="KAG8567002.1"/>
    </source>
</evidence>
<feature type="domain" description="Opioid growth factor receptor (OGFr) conserved" evidence="2">
    <location>
        <begin position="94"/>
        <end position="280"/>
    </location>
</feature>
<keyword evidence="4" id="KW-1185">Reference proteome</keyword>
<reference evidence="3" key="1">
    <citation type="thesis" date="2020" institute="ProQuest LLC" country="789 East Eisenhower Parkway, Ann Arbor, MI, USA">
        <title>Comparative Genomics and Chromosome Evolution.</title>
        <authorList>
            <person name="Mudd A.B."/>
        </authorList>
    </citation>
    <scope>NUCLEOTIDE SEQUENCE</scope>
    <source>
        <strain evidence="3">237g6f4</strain>
        <tissue evidence="3">Blood</tissue>
    </source>
</reference>
<gene>
    <name evidence="3" type="ORF">GDO81_013466</name>
</gene>
<dbReference type="AlphaFoldDB" id="A0AAV7B386"/>
<dbReference type="InterPro" id="IPR039574">
    <property type="entry name" value="OGFr"/>
</dbReference>
<dbReference type="Pfam" id="PF04664">
    <property type="entry name" value="OGFr_N"/>
    <property type="match status" value="1"/>
</dbReference>
<evidence type="ECO:0000259" key="2">
    <source>
        <dbReference type="Pfam" id="PF04664"/>
    </source>
</evidence>
<dbReference type="EMBL" id="WNYA01000006">
    <property type="protein sequence ID" value="KAG8567002.1"/>
    <property type="molecule type" value="Genomic_DNA"/>
</dbReference>
<organism evidence="3 4">
    <name type="scientific">Engystomops pustulosus</name>
    <name type="common">Tungara frog</name>
    <name type="synonym">Physalaemus pustulosus</name>
    <dbReference type="NCBI Taxonomy" id="76066"/>
    <lineage>
        <taxon>Eukaryota</taxon>
        <taxon>Metazoa</taxon>
        <taxon>Chordata</taxon>
        <taxon>Craniata</taxon>
        <taxon>Vertebrata</taxon>
        <taxon>Euteleostomi</taxon>
        <taxon>Amphibia</taxon>
        <taxon>Batrachia</taxon>
        <taxon>Anura</taxon>
        <taxon>Neobatrachia</taxon>
        <taxon>Hyloidea</taxon>
        <taxon>Leptodactylidae</taxon>
        <taxon>Leiuperinae</taxon>
        <taxon>Engystomops</taxon>
    </lineage>
</organism>